<reference evidence="1" key="1">
    <citation type="journal article" date="2021" name="Nat. Commun.">
        <title>Genetic determinants of endophytism in the Arabidopsis root mycobiome.</title>
        <authorList>
            <person name="Mesny F."/>
            <person name="Miyauchi S."/>
            <person name="Thiergart T."/>
            <person name="Pickel B."/>
            <person name="Atanasova L."/>
            <person name="Karlsson M."/>
            <person name="Huettel B."/>
            <person name="Barry K.W."/>
            <person name="Haridas S."/>
            <person name="Chen C."/>
            <person name="Bauer D."/>
            <person name="Andreopoulos W."/>
            <person name="Pangilinan J."/>
            <person name="LaButti K."/>
            <person name="Riley R."/>
            <person name="Lipzen A."/>
            <person name="Clum A."/>
            <person name="Drula E."/>
            <person name="Henrissat B."/>
            <person name="Kohler A."/>
            <person name="Grigoriev I.V."/>
            <person name="Martin F.M."/>
            <person name="Hacquard S."/>
        </authorList>
    </citation>
    <scope>NUCLEOTIDE SEQUENCE</scope>
    <source>
        <strain evidence="1">MPI-SDFR-AT-0073</strain>
    </source>
</reference>
<dbReference type="GeneID" id="70129840"/>
<dbReference type="SUPFAM" id="SSF54909">
    <property type="entry name" value="Dimeric alpha+beta barrel"/>
    <property type="match status" value="1"/>
</dbReference>
<name>A0A9P8RJL2_9PEZI</name>
<comment type="caution">
    <text evidence="1">The sequence shown here is derived from an EMBL/GenBank/DDBJ whole genome shotgun (WGS) entry which is preliminary data.</text>
</comment>
<keyword evidence="2" id="KW-1185">Reference proteome</keyword>
<accession>A0A9P8RJL2</accession>
<proteinExistence type="predicted"/>
<gene>
    <name evidence="1" type="ORF">BKA67DRAFT_541519</name>
</gene>
<evidence type="ECO:0000313" key="1">
    <source>
        <dbReference type="EMBL" id="KAH6645286.1"/>
    </source>
</evidence>
<evidence type="ECO:0000313" key="2">
    <source>
        <dbReference type="Proteomes" id="UP000758603"/>
    </source>
</evidence>
<dbReference type="OrthoDB" id="5142818at2759"/>
<dbReference type="EMBL" id="JAGPXC010000011">
    <property type="protein sequence ID" value="KAH6645286.1"/>
    <property type="molecule type" value="Genomic_DNA"/>
</dbReference>
<dbReference type="Proteomes" id="UP000758603">
    <property type="component" value="Unassembled WGS sequence"/>
</dbReference>
<dbReference type="AlphaFoldDB" id="A0A9P8RJL2"/>
<sequence length="151" mass="16890">MAICQSLSGIGLQWVIEYLGPLAEVEGCQKVRLGRKVEDPEQAAFIVPRNELVWKSADALKKFQHSSACRELLRGLGYESKSPLQLLSLQWDNGSCLGEEMRRGDDLCGRILLTTLVIPYIGIQDCEVWRRVLFDAFGVFIPKGCEVLHGP</sequence>
<dbReference type="Gene3D" id="3.30.70.100">
    <property type="match status" value="1"/>
</dbReference>
<dbReference type="RefSeq" id="XP_045951800.1">
    <property type="nucleotide sequence ID" value="XM_046100948.1"/>
</dbReference>
<organism evidence="1 2">
    <name type="scientific">Truncatella angustata</name>
    <dbReference type="NCBI Taxonomy" id="152316"/>
    <lineage>
        <taxon>Eukaryota</taxon>
        <taxon>Fungi</taxon>
        <taxon>Dikarya</taxon>
        <taxon>Ascomycota</taxon>
        <taxon>Pezizomycotina</taxon>
        <taxon>Sordariomycetes</taxon>
        <taxon>Xylariomycetidae</taxon>
        <taxon>Amphisphaeriales</taxon>
        <taxon>Sporocadaceae</taxon>
        <taxon>Truncatella</taxon>
    </lineage>
</organism>
<dbReference type="InterPro" id="IPR011008">
    <property type="entry name" value="Dimeric_a/b-barrel"/>
</dbReference>
<protein>
    <submittedName>
        <fullName evidence="1">Uncharacterized protein</fullName>
    </submittedName>
</protein>